<evidence type="ECO:0000313" key="5">
    <source>
        <dbReference type="Proteomes" id="UP000024635"/>
    </source>
</evidence>
<evidence type="ECO:0000259" key="3">
    <source>
        <dbReference type="PROSITE" id="PS50195"/>
    </source>
</evidence>
<dbReference type="SMART" id="SM00312">
    <property type="entry name" value="PX"/>
    <property type="match status" value="1"/>
</dbReference>
<feature type="compositionally biased region" description="Polar residues" evidence="2">
    <location>
        <begin position="93"/>
        <end position="105"/>
    </location>
</feature>
<dbReference type="Pfam" id="PF00787">
    <property type="entry name" value="PX"/>
    <property type="match status" value="1"/>
</dbReference>
<evidence type="ECO:0000256" key="2">
    <source>
        <dbReference type="SAM" id="MobiDB-lite"/>
    </source>
</evidence>
<dbReference type="InterPro" id="IPR015404">
    <property type="entry name" value="Vps5_C"/>
</dbReference>
<gene>
    <name evidence="4" type="primary">Acey_s0536.g3099</name>
    <name evidence="4" type="ORF">Y032_0536g3099</name>
</gene>
<dbReference type="InterPro" id="IPR036871">
    <property type="entry name" value="PX_dom_sf"/>
</dbReference>
<dbReference type="PANTHER" id="PTHR10555:SF170">
    <property type="entry name" value="FI18122P1"/>
    <property type="match status" value="1"/>
</dbReference>
<comment type="similarity">
    <text evidence="1">Belongs to the sorting nexin family.</text>
</comment>
<dbReference type="InterPro" id="IPR027267">
    <property type="entry name" value="AH/BAR_dom_sf"/>
</dbReference>
<proteinExistence type="inferred from homology"/>
<sequence length="396" mass="44581">MKISVGAAFKDTGYERDNNAKKILLQKTENCLEQDERGLARRAEEIKVARRGAAQQTGGGCRWQVYFFGTTVHMIMLSEDDSLRNTFEETHSVDNPQRTNNSDGKTPSLLDDDEGDEINLNTDSRSKLRLDTSLDPTSTSALETSCALDQPVPPPKDPVPIADFTFDVRISDFEKKGDGMNAYIVYKLITKSEGVPGISDRTYEVWRRFSDFLGLHDKLFEKYISKGIIVPAAPEKSIAAMTKTKATSDPATSREVAVRRARQLERFMRRVVQHPRLRVDCDVRDFLTMEAELPRASQTATLSGAGVKRMFKSVGEVFSKMAFHMEEGDRWFEQTQSHVEELDESLRKLLHLSESLTSTRKELAGAQESMSKVLLTISFSSLLAVNILRRSQKSKV</sequence>
<dbReference type="OrthoDB" id="271164at2759"/>
<feature type="domain" description="PX" evidence="3">
    <location>
        <begin position="164"/>
        <end position="294"/>
    </location>
</feature>
<dbReference type="GO" id="GO:0035091">
    <property type="term" value="F:phosphatidylinositol binding"/>
    <property type="evidence" value="ECO:0007669"/>
    <property type="project" value="InterPro"/>
</dbReference>
<organism evidence="4 5">
    <name type="scientific">Ancylostoma ceylanicum</name>
    <dbReference type="NCBI Taxonomy" id="53326"/>
    <lineage>
        <taxon>Eukaryota</taxon>
        <taxon>Metazoa</taxon>
        <taxon>Ecdysozoa</taxon>
        <taxon>Nematoda</taxon>
        <taxon>Chromadorea</taxon>
        <taxon>Rhabditida</taxon>
        <taxon>Rhabditina</taxon>
        <taxon>Rhabditomorpha</taxon>
        <taxon>Strongyloidea</taxon>
        <taxon>Ancylostomatidae</taxon>
        <taxon>Ancylostomatinae</taxon>
        <taxon>Ancylostoma</taxon>
    </lineage>
</organism>
<evidence type="ECO:0000313" key="4">
    <source>
        <dbReference type="EMBL" id="EYC42295.1"/>
    </source>
</evidence>
<dbReference type="GO" id="GO:0034498">
    <property type="term" value="P:early endosome to Golgi transport"/>
    <property type="evidence" value="ECO:0007669"/>
    <property type="project" value="TreeGrafter"/>
</dbReference>
<accession>A0A016WRK8</accession>
<dbReference type="STRING" id="53326.A0A016WRK8"/>
<dbReference type="GO" id="GO:0010008">
    <property type="term" value="C:endosome membrane"/>
    <property type="evidence" value="ECO:0007669"/>
    <property type="project" value="TreeGrafter"/>
</dbReference>
<dbReference type="GO" id="GO:0005829">
    <property type="term" value="C:cytosol"/>
    <property type="evidence" value="ECO:0007669"/>
    <property type="project" value="GOC"/>
</dbReference>
<dbReference type="Gene3D" id="3.30.1520.10">
    <property type="entry name" value="Phox-like domain"/>
    <property type="match status" value="1"/>
</dbReference>
<reference evidence="5" key="1">
    <citation type="journal article" date="2015" name="Nat. Genet.">
        <title>The genome and transcriptome of the zoonotic hookworm Ancylostoma ceylanicum identify infection-specific gene families.</title>
        <authorList>
            <person name="Schwarz E.M."/>
            <person name="Hu Y."/>
            <person name="Antoshechkin I."/>
            <person name="Miller M.M."/>
            <person name="Sternberg P.W."/>
            <person name="Aroian R.V."/>
        </authorList>
    </citation>
    <scope>NUCLEOTIDE SEQUENCE</scope>
    <source>
        <strain evidence="5">HY135</strain>
    </source>
</reference>
<keyword evidence="5" id="KW-1185">Reference proteome</keyword>
<comment type="caution">
    <text evidence="4">The sequence shown here is derived from an EMBL/GenBank/DDBJ whole genome shotgun (WGS) entry which is preliminary data.</text>
</comment>
<dbReference type="FunFam" id="3.30.1520.10:FF:000016">
    <property type="entry name" value="Sorting nexin 2"/>
    <property type="match status" value="1"/>
</dbReference>
<dbReference type="PROSITE" id="PS50195">
    <property type="entry name" value="PX"/>
    <property type="match status" value="1"/>
</dbReference>
<dbReference type="Proteomes" id="UP000024635">
    <property type="component" value="Unassembled WGS sequence"/>
</dbReference>
<evidence type="ECO:0000256" key="1">
    <source>
        <dbReference type="ARBA" id="ARBA00010883"/>
    </source>
</evidence>
<dbReference type="PANTHER" id="PTHR10555">
    <property type="entry name" value="SORTING NEXIN"/>
    <property type="match status" value="1"/>
</dbReference>
<protein>
    <recommendedName>
        <fullName evidence="3">PX domain-containing protein</fullName>
    </recommendedName>
</protein>
<dbReference type="SUPFAM" id="SSF64268">
    <property type="entry name" value="PX domain"/>
    <property type="match status" value="1"/>
</dbReference>
<dbReference type="InterPro" id="IPR001683">
    <property type="entry name" value="PX_dom"/>
</dbReference>
<name>A0A016WRK8_9BILA</name>
<dbReference type="Gene3D" id="1.20.1270.60">
    <property type="entry name" value="Arfaptin homology (AH) domain/BAR domain"/>
    <property type="match status" value="1"/>
</dbReference>
<dbReference type="EMBL" id="JARK01000136">
    <property type="protein sequence ID" value="EYC42295.1"/>
    <property type="molecule type" value="Genomic_DNA"/>
</dbReference>
<feature type="region of interest" description="Disordered" evidence="2">
    <location>
        <begin position="89"/>
        <end position="136"/>
    </location>
</feature>
<dbReference type="AlphaFoldDB" id="A0A016WRK8"/>
<dbReference type="Pfam" id="PF09325">
    <property type="entry name" value="Vps5"/>
    <property type="match status" value="1"/>
</dbReference>